<dbReference type="AlphaFoldDB" id="A0A4C1SYD7"/>
<feature type="compositionally biased region" description="Basic and acidic residues" evidence="1">
    <location>
        <begin position="150"/>
        <end position="163"/>
    </location>
</feature>
<accession>A0A4C1SYD7</accession>
<keyword evidence="3" id="KW-1185">Reference proteome</keyword>
<name>A0A4C1SYD7_EUMVA</name>
<reference evidence="2 3" key="1">
    <citation type="journal article" date="2019" name="Commun. Biol.">
        <title>The bagworm genome reveals a unique fibroin gene that provides high tensile strength.</title>
        <authorList>
            <person name="Kono N."/>
            <person name="Nakamura H."/>
            <person name="Ohtoshi R."/>
            <person name="Tomita M."/>
            <person name="Numata K."/>
            <person name="Arakawa K."/>
        </authorList>
    </citation>
    <scope>NUCLEOTIDE SEQUENCE [LARGE SCALE GENOMIC DNA]</scope>
</reference>
<evidence type="ECO:0000256" key="1">
    <source>
        <dbReference type="SAM" id="MobiDB-lite"/>
    </source>
</evidence>
<feature type="region of interest" description="Disordered" evidence="1">
    <location>
        <begin position="120"/>
        <end position="163"/>
    </location>
</feature>
<evidence type="ECO:0000313" key="2">
    <source>
        <dbReference type="EMBL" id="GBP07212.1"/>
    </source>
</evidence>
<dbReference type="Proteomes" id="UP000299102">
    <property type="component" value="Unassembled WGS sequence"/>
</dbReference>
<dbReference type="EMBL" id="BGZK01000025">
    <property type="protein sequence ID" value="GBP07212.1"/>
    <property type="molecule type" value="Genomic_DNA"/>
</dbReference>
<protein>
    <submittedName>
        <fullName evidence="2">Uncharacterized protein</fullName>
    </submittedName>
</protein>
<gene>
    <name evidence="2" type="ORF">EVAR_92100_1</name>
</gene>
<comment type="caution">
    <text evidence="2">The sequence shown here is derived from an EMBL/GenBank/DDBJ whole genome shotgun (WGS) entry which is preliminary data.</text>
</comment>
<organism evidence="2 3">
    <name type="scientific">Eumeta variegata</name>
    <name type="common">Bagworm moth</name>
    <name type="synonym">Eumeta japonica</name>
    <dbReference type="NCBI Taxonomy" id="151549"/>
    <lineage>
        <taxon>Eukaryota</taxon>
        <taxon>Metazoa</taxon>
        <taxon>Ecdysozoa</taxon>
        <taxon>Arthropoda</taxon>
        <taxon>Hexapoda</taxon>
        <taxon>Insecta</taxon>
        <taxon>Pterygota</taxon>
        <taxon>Neoptera</taxon>
        <taxon>Endopterygota</taxon>
        <taxon>Lepidoptera</taxon>
        <taxon>Glossata</taxon>
        <taxon>Ditrysia</taxon>
        <taxon>Tineoidea</taxon>
        <taxon>Psychidae</taxon>
        <taxon>Oiketicinae</taxon>
        <taxon>Eumeta</taxon>
    </lineage>
</organism>
<proteinExistence type="predicted"/>
<sequence>MPSNLDQRSKLRSPVESVMHHFFFSCLFLSKTSITSYDPQLGRFILFKLLFRNPRASTAPTHALWRFSVVAFRREFTCGGLFRGGPRAPPHPIRRAAVFDSTGINKQPYEISARLHSCASAKPSSSRKKKPESRAFQTGNGTNYRLFPEYSREHRNTRESVFR</sequence>
<evidence type="ECO:0000313" key="3">
    <source>
        <dbReference type="Proteomes" id="UP000299102"/>
    </source>
</evidence>